<name>A0A0F9TCW4_9ZZZZ</name>
<organism evidence="2">
    <name type="scientific">marine sediment metagenome</name>
    <dbReference type="NCBI Taxonomy" id="412755"/>
    <lineage>
        <taxon>unclassified sequences</taxon>
        <taxon>metagenomes</taxon>
        <taxon>ecological metagenomes</taxon>
    </lineage>
</organism>
<protein>
    <submittedName>
        <fullName evidence="2">Uncharacterized protein</fullName>
    </submittedName>
</protein>
<sequence>MPNERRVLAVPSTEDPSSSLNHRQKLADEYLEKALTVIKATMEGLDEKLAYNAAIWVAEMVMGKPKQAIEQTGGVEAEMARLLASAYAQHLQSQVALPPAVEDGVYVLGDTPIDTNSPDTPEPNDRIIEMVEKRPRKTFDWDELPE</sequence>
<accession>A0A0F9TCW4</accession>
<reference evidence="2" key="1">
    <citation type="journal article" date="2015" name="Nature">
        <title>Complex archaea that bridge the gap between prokaryotes and eukaryotes.</title>
        <authorList>
            <person name="Spang A."/>
            <person name="Saw J.H."/>
            <person name="Jorgensen S.L."/>
            <person name="Zaremba-Niedzwiedzka K."/>
            <person name="Martijn J."/>
            <person name="Lind A.E."/>
            <person name="van Eijk R."/>
            <person name="Schleper C."/>
            <person name="Guy L."/>
            <person name="Ettema T.J."/>
        </authorList>
    </citation>
    <scope>NUCLEOTIDE SEQUENCE</scope>
</reference>
<proteinExistence type="predicted"/>
<comment type="caution">
    <text evidence="2">The sequence shown here is derived from an EMBL/GenBank/DDBJ whole genome shotgun (WGS) entry which is preliminary data.</text>
</comment>
<evidence type="ECO:0000313" key="2">
    <source>
        <dbReference type="EMBL" id="KKN77064.1"/>
    </source>
</evidence>
<dbReference type="EMBL" id="LAZR01000285">
    <property type="protein sequence ID" value="KKN77064.1"/>
    <property type="molecule type" value="Genomic_DNA"/>
</dbReference>
<evidence type="ECO:0000256" key="1">
    <source>
        <dbReference type="SAM" id="MobiDB-lite"/>
    </source>
</evidence>
<gene>
    <name evidence="2" type="ORF">LCGC14_0364030</name>
</gene>
<dbReference type="AlphaFoldDB" id="A0A0F9TCW4"/>
<feature type="region of interest" description="Disordered" evidence="1">
    <location>
        <begin position="1"/>
        <end position="21"/>
    </location>
</feature>